<organism evidence="1 2">
    <name type="scientific">Paradevosia tibetensis</name>
    <dbReference type="NCBI Taxonomy" id="1447062"/>
    <lineage>
        <taxon>Bacteria</taxon>
        <taxon>Pseudomonadati</taxon>
        <taxon>Pseudomonadota</taxon>
        <taxon>Alphaproteobacteria</taxon>
        <taxon>Hyphomicrobiales</taxon>
        <taxon>Devosiaceae</taxon>
        <taxon>Paradevosia</taxon>
    </lineage>
</organism>
<keyword evidence="2" id="KW-1185">Reference proteome</keyword>
<dbReference type="AlphaFoldDB" id="A0A5B9DPJ2"/>
<evidence type="ECO:0000313" key="2">
    <source>
        <dbReference type="Proteomes" id="UP000321062"/>
    </source>
</evidence>
<dbReference type="RefSeq" id="WP_049704961.1">
    <property type="nucleotide sequence ID" value="NZ_BMFM01000001.1"/>
</dbReference>
<protein>
    <submittedName>
        <fullName evidence="1">Uncharacterized protein</fullName>
    </submittedName>
</protein>
<accession>A0A5B9DPJ2</accession>
<gene>
    <name evidence="1" type="ORF">FNA67_09875</name>
</gene>
<dbReference type="EMBL" id="CP041690">
    <property type="protein sequence ID" value="QEE20458.1"/>
    <property type="molecule type" value="Genomic_DNA"/>
</dbReference>
<dbReference type="OrthoDB" id="9908715at2"/>
<name>A0A5B9DPJ2_9HYPH</name>
<evidence type="ECO:0000313" key="1">
    <source>
        <dbReference type="EMBL" id="QEE20458.1"/>
    </source>
</evidence>
<reference evidence="1 2" key="1">
    <citation type="journal article" date="2015" name="Int. J. Syst. Evol. Microbiol.">
        <title>Youhaiella tibetensis gen. nov., sp. nov., isolated from subsurface sediment.</title>
        <authorList>
            <person name="Wang Y.X."/>
            <person name="Huang F.Q."/>
            <person name="Nogi Y."/>
            <person name="Pang S.J."/>
            <person name="Wang P.K."/>
            <person name="Lv J."/>
        </authorList>
    </citation>
    <scope>NUCLEOTIDE SEQUENCE [LARGE SCALE GENOMIC DNA]</scope>
    <source>
        <strain evidence="2">fig4</strain>
    </source>
</reference>
<proteinExistence type="predicted"/>
<sequence>MPVFEVNIAIPGQPVQPVIVQDERDLERFSVALVENGFVATQEVRVIWTGVEYEGRHSEYSAVEPVGAISIVAGSVLFIRRLELPA</sequence>
<dbReference type="Proteomes" id="UP000321062">
    <property type="component" value="Chromosome"/>
</dbReference>
<dbReference type="KEGG" id="yti:FNA67_09875"/>